<dbReference type="Proteomes" id="UP001155079">
    <property type="component" value="Unassembled WGS sequence"/>
</dbReference>
<evidence type="ECO:0000313" key="3">
    <source>
        <dbReference type="Proteomes" id="UP001155079"/>
    </source>
</evidence>
<comment type="caution">
    <text evidence="2">The sequence shown here is derived from an EMBL/GenBank/DDBJ whole genome shotgun (WGS) entry which is preliminary data.</text>
</comment>
<dbReference type="AlphaFoldDB" id="A0AAJ1BXX7"/>
<name>A0AAJ1BXX7_9HYPH</name>
<organism evidence="2 4">
    <name type="scientific">Ciceribacter sichuanensis</name>
    <dbReference type="NCBI Taxonomy" id="2949647"/>
    <lineage>
        <taxon>Bacteria</taxon>
        <taxon>Pseudomonadati</taxon>
        <taxon>Pseudomonadota</taxon>
        <taxon>Alphaproteobacteria</taxon>
        <taxon>Hyphomicrobiales</taxon>
        <taxon>Rhizobiaceae</taxon>
        <taxon>Ciceribacter</taxon>
    </lineage>
</organism>
<gene>
    <name evidence="1" type="ORF">NBH20_05645</name>
    <name evidence="2" type="ORF">NBH21_16115</name>
</gene>
<evidence type="ECO:0000313" key="4">
    <source>
        <dbReference type="Proteomes" id="UP001155380"/>
    </source>
</evidence>
<proteinExistence type="predicted"/>
<protein>
    <submittedName>
        <fullName evidence="2">Uncharacterized protein</fullName>
    </submittedName>
</protein>
<evidence type="ECO:0000313" key="2">
    <source>
        <dbReference type="EMBL" id="MCO5958302.1"/>
    </source>
</evidence>
<dbReference type="Proteomes" id="UP001155380">
    <property type="component" value="Unassembled WGS sequence"/>
</dbReference>
<evidence type="ECO:0000313" key="1">
    <source>
        <dbReference type="EMBL" id="MCM2400628.1"/>
    </source>
</evidence>
<dbReference type="EMBL" id="JAMXLX010000005">
    <property type="protein sequence ID" value="MCO5958302.1"/>
    <property type="molecule type" value="Genomic_DNA"/>
</dbReference>
<dbReference type="RefSeq" id="WP_250915268.1">
    <property type="nucleotide sequence ID" value="NZ_JAMQAY010000002.1"/>
</dbReference>
<dbReference type="EMBL" id="JAMQAY010000002">
    <property type="protein sequence ID" value="MCM2400628.1"/>
    <property type="molecule type" value="Genomic_DNA"/>
</dbReference>
<accession>A0AAJ1BXX7</accession>
<sequence>MDTLAALMILVACHPETTTCLDEPVAVISYQSTDECRAAMPTEVERAQKLAEIIYGNCVPVDPELLAGRPQIHQIIDPVKLAGLSHGATPSVNAQALADSRTTADPFALTAGAH</sequence>
<reference evidence="2 3" key="1">
    <citation type="submission" date="2022-06" db="EMBL/GenBank/DDBJ databases">
        <authorList>
            <person name="Sun Q."/>
        </authorList>
    </citation>
    <scope>NUCLEOTIDE SEQUENCE</scope>
    <source>
        <strain evidence="2">S101</strain>
        <strain evidence="1 3">S153</strain>
    </source>
</reference>
<keyword evidence="3" id="KW-1185">Reference proteome</keyword>